<protein>
    <submittedName>
        <fullName evidence="4">TetR family transcriptional regulator</fullName>
    </submittedName>
</protein>
<reference evidence="4" key="2">
    <citation type="submission" date="2020-09" db="EMBL/GenBank/DDBJ databases">
        <authorList>
            <person name="Sun Q."/>
            <person name="Ohkuma M."/>
        </authorList>
    </citation>
    <scope>NUCLEOTIDE SEQUENCE</scope>
    <source>
        <strain evidence="4">JCM 3086</strain>
    </source>
</reference>
<dbReference type="GO" id="GO:0000976">
    <property type="term" value="F:transcription cis-regulatory region binding"/>
    <property type="evidence" value="ECO:0007669"/>
    <property type="project" value="TreeGrafter"/>
</dbReference>
<dbReference type="EMBL" id="BMQA01000006">
    <property type="protein sequence ID" value="GGJ12083.1"/>
    <property type="molecule type" value="Genomic_DNA"/>
</dbReference>
<dbReference type="PANTHER" id="PTHR30055:SF209">
    <property type="entry name" value="POSSIBLE TRANSCRIPTIONAL REGULATORY PROTEIN (PROBABLY TETR-FAMILY)"/>
    <property type="match status" value="1"/>
</dbReference>
<comment type="caution">
    <text evidence="4">The sequence shown here is derived from an EMBL/GenBank/DDBJ whole genome shotgun (WGS) entry which is preliminary data.</text>
</comment>
<gene>
    <name evidence="4" type="ORF">GCM10010121_023050</name>
</gene>
<accession>A0A917KFV3</accession>
<dbReference type="InterPro" id="IPR050109">
    <property type="entry name" value="HTH-type_TetR-like_transc_reg"/>
</dbReference>
<dbReference type="SUPFAM" id="SSF48498">
    <property type="entry name" value="Tetracyclin repressor-like, C-terminal domain"/>
    <property type="match status" value="1"/>
</dbReference>
<dbReference type="PANTHER" id="PTHR30055">
    <property type="entry name" value="HTH-TYPE TRANSCRIPTIONAL REGULATOR RUTR"/>
    <property type="match status" value="1"/>
</dbReference>
<dbReference type="InterPro" id="IPR009057">
    <property type="entry name" value="Homeodomain-like_sf"/>
</dbReference>
<keyword evidence="5" id="KW-1185">Reference proteome</keyword>
<dbReference type="RefSeq" id="WP_189311015.1">
    <property type="nucleotide sequence ID" value="NZ_BMQA01000006.1"/>
</dbReference>
<evidence type="ECO:0000313" key="5">
    <source>
        <dbReference type="Proteomes" id="UP000657574"/>
    </source>
</evidence>
<proteinExistence type="predicted"/>
<name>A0A917KFV3_9ACTN</name>
<dbReference type="Pfam" id="PF00440">
    <property type="entry name" value="TetR_N"/>
    <property type="match status" value="1"/>
</dbReference>
<dbReference type="InterPro" id="IPR001647">
    <property type="entry name" value="HTH_TetR"/>
</dbReference>
<evidence type="ECO:0000259" key="3">
    <source>
        <dbReference type="PROSITE" id="PS50977"/>
    </source>
</evidence>
<dbReference type="Proteomes" id="UP000657574">
    <property type="component" value="Unassembled WGS sequence"/>
</dbReference>
<dbReference type="InterPro" id="IPR036271">
    <property type="entry name" value="Tet_transcr_reg_TetR-rel_C_sf"/>
</dbReference>
<keyword evidence="1 2" id="KW-0238">DNA-binding</keyword>
<feature type="domain" description="HTH tetR-type" evidence="3">
    <location>
        <begin position="20"/>
        <end position="80"/>
    </location>
</feature>
<reference evidence="4" key="1">
    <citation type="journal article" date="2014" name="Int. J. Syst. Evol. Microbiol.">
        <title>Complete genome sequence of Corynebacterium casei LMG S-19264T (=DSM 44701T), isolated from a smear-ripened cheese.</title>
        <authorList>
            <consortium name="US DOE Joint Genome Institute (JGI-PGF)"/>
            <person name="Walter F."/>
            <person name="Albersmeier A."/>
            <person name="Kalinowski J."/>
            <person name="Ruckert C."/>
        </authorList>
    </citation>
    <scope>NUCLEOTIDE SEQUENCE</scope>
    <source>
        <strain evidence="4">JCM 3086</strain>
    </source>
</reference>
<evidence type="ECO:0000256" key="2">
    <source>
        <dbReference type="PROSITE-ProRule" id="PRU00335"/>
    </source>
</evidence>
<sequence>MGKPSNKADVTYTAKRTARRGTRERLLAAASELLARDGRDAVSTRAVASAAGMQPPTIYRLFGDKEGLLDAVASYGFRSYLADKHALGETDDLLEDLRRGWDLHVEFGLSMPAFYTLMYGEARENGSPAGREAFGMLRHQIARVGDAGRLRMSVDRASRLMYATGIGVVLSQIALPPAERDPELPDVAREFVLRAITAEGDAGPATPAGVANRAVALREALGNGEPTGLTAGEGALLSEWLDRMANAG</sequence>
<dbReference type="PRINTS" id="PR00455">
    <property type="entry name" value="HTHTETR"/>
</dbReference>
<dbReference type="Gene3D" id="1.10.357.10">
    <property type="entry name" value="Tetracycline Repressor, domain 2"/>
    <property type="match status" value="1"/>
</dbReference>
<feature type="DNA-binding region" description="H-T-H motif" evidence="2">
    <location>
        <begin position="43"/>
        <end position="62"/>
    </location>
</feature>
<evidence type="ECO:0000256" key="1">
    <source>
        <dbReference type="ARBA" id="ARBA00023125"/>
    </source>
</evidence>
<organism evidence="4 5">
    <name type="scientific">Streptomyces brasiliensis</name>
    <dbReference type="NCBI Taxonomy" id="1954"/>
    <lineage>
        <taxon>Bacteria</taxon>
        <taxon>Bacillati</taxon>
        <taxon>Actinomycetota</taxon>
        <taxon>Actinomycetes</taxon>
        <taxon>Kitasatosporales</taxon>
        <taxon>Streptomycetaceae</taxon>
        <taxon>Streptomyces</taxon>
    </lineage>
</organism>
<dbReference type="SUPFAM" id="SSF46689">
    <property type="entry name" value="Homeodomain-like"/>
    <property type="match status" value="1"/>
</dbReference>
<dbReference type="PROSITE" id="PS50977">
    <property type="entry name" value="HTH_TETR_2"/>
    <property type="match status" value="1"/>
</dbReference>
<dbReference type="AlphaFoldDB" id="A0A917KFV3"/>
<dbReference type="GO" id="GO:0003700">
    <property type="term" value="F:DNA-binding transcription factor activity"/>
    <property type="evidence" value="ECO:0007669"/>
    <property type="project" value="TreeGrafter"/>
</dbReference>
<evidence type="ECO:0000313" key="4">
    <source>
        <dbReference type="EMBL" id="GGJ12083.1"/>
    </source>
</evidence>